<proteinExistence type="predicted"/>
<dbReference type="Proteomes" id="UP001594288">
    <property type="component" value="Unassembled WGS sequence"/>
</dbReference>
<gene>
    <name evidence="1" type="ORF">ACFL2Z_02925</name>
</gene>
<reference evidence="1 2" key="1">
    <citation type="submission" date="2024-09" db="EMBL/GenBank/DDBJ databases">
        <authorList>
            <person name="D'Angelo T."/>
        </authorList>
    </citation>
    <scope>NUCLEOTIDE SEQUENCE [LARGE SCALE GENOMIC DNA]</scope>
    <source>
        <strain evidence="1">SAG AM-311-F02</strain>
    </source>
</reference>
<dbReference type="EMBL" id="JBHPEI010000036">
    <property type="protein sequence ID" value="MFC1799844.1"/>
    <property type="molecule type" value="Genomic_DNA"/>
</dbReference>
<comment type="caution">
    <text evidence="1">The sequence shown here is derived from an EMBL/GenBank/DDBJ whole genome shotgun (WGS) entry which is preliminary data.</text>
</comment>
<accession>A0ABV6YP49</accession>
<name>A0ABV6YP49_UNCEI</name>
<keyword evidence="2" id="KW-1185">Reference proteome</keyword>
<evidence type="ECO:0000313" key="1">
    <source>
        <dbReference type="EMBL" id="MFC1799844.1"/>
    </source>
</evidence>
<sequence length="561" mass="64012">MAVTGYSALAELEHLKDAYGGDAPGRKLDLLKVLSGASLSRARQVEALHEILCFLWAYPDSSEVLDQVEGMLQRFSRRKDLKRFRKELANSGIAGTEISFSFFWFTAEWLARRWPKQLSIDWSNFDKRNDLVEMLPLLLPYSESSALEELVLSPRGWIRRLKGPDETDAAFLIRRFKALSGGSFSREANYERLDIPIKLRAGDDTPNRTLAHYPVERIAFRTGAFSEVRESLRREIVSAPVRMRSVTPREGRKLIDLARGSMITRSRDLDAFEHASDKDVRLVDCDQGLQFACFGVVPERRLLLESVYGFLTIKNGVPIGYFLVGSIFGSSEVAFNMFETYRSAESGFIYSRAMAMTRCLFGSDTFVVPPYQLGHNNPEALQSGAWWFYYKRGFRPQDPDVRRLLRGELKKMKRNPRHRTDITTLNTLAGENMYLYLGRRRRETIATVTSGAIASSISSLQARRFGADREKGIRTCSREAARLLGLRSLRRFTSGERLAWDRWSPVIVALKGIKGWSPAQKRALVDVVRAKGGQRESRFVDLFDRHHRLQKAIARLSEEET</sequence>
<protein>
    <recommendedName>
        <fullName evidence="3">GNAT family N-acetyltransferase</fullName>
    </recommendedName>
</protein>
<organism evidence="1 2">
    <name type="scientific">Eiseniibacteriota bacterium</name>
    <dbReference type="NCBI Taxonomy" id="2212470"/>
    <lineage>
        <taxon>Bacteria</taxon>
        <taxon>Candidatus Eiseniibacteriota</taxon>
    </lineage>
</organism>
<evidence type="ECO:0008006" key="3">
    <source>
        <dbReference type="Google" id="ProtNLM"/>
    </source>
</evidence>
<evidence type="ECO:0000313" key="2">
    <source>
        <dbReference type="Proteomes" id="UP001594288"/>
    </source>
</evidence>